<protein>
    <submittedName>
        <fullName evidence="8">FMN-dependent oxidoreductase (Nitrilotriacetate monooxygenase family)</fullName>
    </submittedName>
</protein>
<evidence type="ECO:0000256" key="1">
    <source>
        <dbReference type="ARBA" id="ARBA00022630"/>
    </source>
</evidence>
<evidence type="ECO:0000313" key="8">
    <source>
        <dbReference type="EMBL" id="PXW87872.1"/>
    </source>
</evidence>
<feature type="binding site" evidence="6">
    <location>
        <position position="219"/>
    </location>
    <ligand>
        <name>FMN</name>
        <dbReference type="ChEBI" id="CHEBI:58210"/>
    </ligand>
</feature>
<dbReference type="GO" id="GO:0004497">
    <property type="term" value="F:monooxygenase activity"/>
    <property type="evidence" value="ECO:0007669"/>
    <property type="project" value="UniProtKB-KW"/>
</dbReference>
<name>A0A2V3W1C2_9BACI</name>
<accession>A0A2V3W1C2</accession>
<dbReference type="PANTHER" id="PTHR30011">
    <property type="entry name" value="ALKANESULFONATE MONOOXYGENASE-RELATED"/>
    <property type="match status" value="1"/>
</dbReference>
<feature type="binding site" evidence="6">
    <location>
        <position position="57"/>
    </location>
    <ligand>
        <name>FMN</name>
        <dbReference type="ChEBI" id="CHEBI:58210"/>
    </ligand>
</feature>
<proteinExistence type="inferred from homology"/>
<evidence type="ECO:0000256" key="3">
    <source>
        <dbReference type="ARBA" id="ARBA00023002"/>
    </source>
</evidence>
<organism evidence="8 9">
    <name type="scientific">Pseudogracilibacillus auburnensis</name>
    <dbReference type="NCBI Taxonomy" id="1494959"/>
    <lineage>
        <taxon>Bacteria</taxon>
        <taxon>Bacillati</taxon>
        <taxon>Bacillota</taxon>
        <taxon>Bacilli</taxon>
        <taxon>Bacillales</taxon>
        <taxon>Bacillaceae</taxon>
        <taxon>Pseudogracilibacillus</taxon>
    </lineage>
</organism>
<dbReference type="InterPro" id="IPR016215">
    <property type="entry name" value="NTA_MOA"/>
</dbReference>
<feature type="binding site" evidence="6">
    <location>
        <position position="94"/>
    </location>
    <ligand>
        <name>FMN</name>
        <dbReference type="ChEBI" id="CHEBI:58210"/>
    </ligand>
</feature>
<dbReference type="PIRSF" id="PIRSF000337">
    <property type="entry name" value="NTA_MOA"/>
    <property type="match status" value="1"/>
</dbReference>
<dbReference type="InterPro" id="IPR011251">
    <property type="entry name" value="Luciferase-like_dom"/>
</dbReference>
<dbReference type="Proteomes" id="UP000247978">
    <property type="component" value="Unassembled WGS sequence"/>
</dbReference>
<dbReference type="Gene3D" id="3.20.20.30">
    <property type="entry name" value="Luciferase-like domain"/>
    <property type="match status" value="1"/>
</dbReference>
<dbReference type="PANTHER" id="PTHR30011:SF16">
    <property type="entry name" value="C2H2 FINGER DOMAIN TRANSCRIPTION FACTOR (EUROFUNG)-RELATED"/>
    <property type="match status" value="1"/>
</dbReference>
<evidence type="ECO:0000256" key="6">
    <source>
        <dbReference type="PIRSR" id="PIRSR000337-1"/>
    </source>
</evidence>
<keyword evidence="9" id="KW-1185">Reference proteome</keyword>
<evidence type="ECO:0000256" key="5">
    <source>
        <dbReference type="ARBA" id="ARBA00033748"/>
    </source>
</evidence>
<comment type="caution">
    <text evidence="8">The sequence shown here is derived from an EMBL/GenBank/DDBJ whole genome shotgun (WGS) entry which is preliminary data.</text>
</comment>
<dbReference type="InterPro" id="IPR036661">
    <property type="entry name" value="Luciferase-like_sf"/>
</dbReference>
<evidence type="ECO:0000313" key="9">
    <source>
        <dbReference type="Proteomes" id="UP000247978"/>
    </source>
</evidence>
<feature type="domain" description="Luciferase-like" evidence="7">
    <location>
        <begin position="34"/>
        <end position="309"/>
    </location>
</feature>
<dbReference type="InterPro" id="IPR051260">
    <property type="entry name" value="Diverse_substr_monoxygenases"/>
</dbReference>
<dbReference type="AlphaFoldDB" id="A0A2V3W1C2"/>
<dbReference type="CDD" id="cd01095">
    <property type="entry name" value="Nitrilotriacetate_monoxgenase"/>
    <property type="match status" value="1"/>
</dbReference>
<dbReference type="Pfam" id="PF00296">
    <property type="entry name" value="Bac_luciferase"/>
    <property type="match status" value="1"/>
</dbReference>
<keyword evidence="3" id="KW-0560">Oxidoreductase</keyword>
<gene>
    <name evidence="8" type="ORF">DFR56_10420</name>
</gene>
<keyword evidence="1 6" id="KW-0285">Flavoprotein</keyword>
<evidence type="ECO:0000256" key="2">
    <source>
        <dbReference type="ARBA" id="ARBA00022643"/>
    </source>
</evidence>
<keyword evidence="2 6" id="KW-0288">FMN</keyword>
<reference evidence="8 9" key="1">
    <citation type="submission" date="2018-05" db="EMBL/GenBank/DDBJ databases">
        <title>Genomic Encyclopedia of Type Strains, Phase IV (KMG-IV): sequencing the most valuable type-strain genomes for metagenomic binning, comparative biology and taxonomic classification.</title>
        <authorList>
            <person name="Goeker M."/>
        </authorList>
    </citation>
    <scope>NUCLEOTIDE SEQUENCE [LARGE SCALE GENOMIC DNA]</scope>
    <source>
        <strain evidence="8 9">DSM 28556</strain>
    </source>
</reference>
<dbReference type="NCBIfam" id="TIGR03860">
    <property type="entry name" value="FMN_nitrolo"/>
    <property type="match status" value="1"/>
</dbReference>
<keyword evidence="4 8" id="KW-0503">Monooxygenase</keyword>
<feature type="binding site" evidence="6">
    <location>
        <position position="144"/>
    </location>
    <ligand>
        <name>FMN</name>
        <dbReference type="ChEBI" id="CHEBI:58210"/>
    </ligand>
</feature>
<sequence length="441" mass="50166">MTKKKLKLGLMINGPGSHMNAWKSKDIPLDASVNIDHYSTITKIAEQAGISFVFVADGLYINEKSVPHFLNRFEPLTLLSALAMITSKIGLVGTLSTTYSEPFTVARQFASLDKISNGRAGWNVVTSPLEGSAKNYNKGPHLEHRLRYKKALEHVEVVQGLWSSWEDDAFTRDRKTDQFFDSNKLHELNHNGEFFNVKGPLNIDRSNQGEPVIFQAGASDAGREFAAEKADVVFSNHDTLEEAKAYYQDIKQRAKQYGKSNEEILIFPSLTPIIGETEVEAEYKYAQLQNLVSIEEALHYLGRYFDHYDFLKHALDESFPDIGNIGKNSFQSVTDQIKQLAQKESLTLREVALRVTTPKSHFFGTYEQVATKMIEWLEKEAADGFILTIPVLGNLYHDFICNVLPILKERGYYDTTHEAETLRENLHLPYKQNTYRERVRS</sequence>
<feature type="binding site" evidence="6">
    <location>
        <position position="148"/>
    </location>
    <ligand>
        <name>FMN</name>
        <dbReference type="ChEBI" id="CHEBI:58210"/>
    </ligand>
</feature>
<evidence type="ECO:0000256" key="4">
    <source>
        <dbReference type="ARBA" id="ARBA00023033"/>
    </source>
</evidence>
<comment type="similarity">
    <text evidence="5">Belongs to the NtaA/SnaA/DszA monooxygenase family.</text>
</comment>
<dbReference type="GO" id="GO:0016705">
    <property type="term" value="F:oxidoreductase activity, acting on paired donors, with incorporation or reduction of molecular oxygen"/>
    <property type="evidence" value="ECO:0007669"/>
    <property type="project" value="InterPro"/>
</dbReference>
<dbReference type="EMBL" id="QJJQ01000004">
    <property type="protein sequence ID" value="PXW87872.1"/>
    <property type="molecule type" value="Genomic_DNA"/>
</dbReference>
<evidence type="ECO:0000259" key="7">
    <source>
        <dbReference type="Pfam" id="PF00296"/>
    </source>
</evidence>
<dbReference type="SUPFAM" id="SSF51679">
    <property type="entry name" value="Bacterial luciferase-like"/>
    <property type="match status" value="1"/>
</dbReference>